<keyword evidence="2" id="KW-1185">Reference proteome</keyword>
<sequence>MTEASSGDSEPAKSWPETERDLCLRVGYYDFRAYTQLTSTGLSQGFVLVRHHTLCGIVQTTFRAGKAQAKCSVALEIALEKLGHLASIAREGQLPLGSDEHSI</sequence>
<accession>A0A916IX64</accession>
<dbReference type="AlphaFoldDB" id="A0A916IX64"/>
<dbReference type="RefSeq" id="WP_211949186.1">
    <property type="nucleotide sequence ID" value="NZ_CAJPUY010000016.1"/>
</dbReference>
<gene>
    <name evidence="1" type="ORF">LMG31506_04285</name>
</gene>
<evidence type="ECO:0000313" key="1">
    <source>
        <dbReference type="EMBL" id="CAG2150761.1"/>
    </source>
</evidence>
<reference evidence="1" key="1">
    <citation type="submission" date="2021-03" db="EMBL/GenBank/DDBJ databases">
        <authorList>
            <person name="Peeters C."/>
        </authorList>
    </citation>
    <scope>NUCLEOTIDE SEQUENCE</scope>
    <source>
        <strain evidence="1">LMG 31506</strain>
    </source>
</reference>
<proteinExistence type="predicted"/>
<protein>
    <submittedName>
        <fullName evidence="1">Uncharacterized protein</fullName>
    </submittedName>
</protein>
<dbReference type="Proteomes" id="UP000672934">
    <property type="component" value="Unassembled WGS sequence"/>
</dbReference>
<name>A0A916IX64_9BURK</name>
<dbReference type="EMBL" id="CAJPUY010000016">
    <property type="protein sequence ID" value="CAG2150761.1"/>
    <property type="molecule type" value="Genomic_DNA"/>
</dbReference>
<evidence type="ECO:0000313" key="2">
    <source>
        <dbReference type="Proteomes" id="UP000672934"/>
    </source>
</evidence>
<comment type="caution">
    <text evidence="1">The sequence shown here is derived from an EMBL/GenBank/DDBJ whole genome shotgun (WGS) entry which is preliminary data.</text>
</comment>
<organism evidence="1 2">
    <name type="scientific">Cupriavidus yeoncheonensis</name>
    <dbReference type="NCBI Taxonomy" id="1462994"/>
    <lineage>
        <taxon>Bacteria</taxon>
        <taxon>Pseudomonadati</taxon>
        <taxon>Pseudomonadota</taxon>
        <taxon>Betaproteobacteria</taxon>
        <taxon>Burkholderiales</taxon>
        <taxon>Burkholderiaceae</taxon>
        <taxon>Cupriavidus</taxon>
    </lineage>
</organism>